<evidence type="ECO:0000256" key="1">
    <source>
        <dbReference type="SAM" id="MobiDB-lite"/>
    </source>
</evidence>
<dbReference type="Gene3D" id="2.60.120.200">
    <property type="match status" value="1"/>
</dbReference>
<name>A0A0D2FPH1_9EURO</name>
<accession>A0A0D2FPH1</accession>
<dbReference type="VEuPathDB" id="FungiDB:Z518_07620"/>
<dbReference type="STRING" id="1442369.A0A0D2FPH1"/>
<feature type="region of interest" description="Disordered" evidence="1">
    <location>
        <begin position="1"/>
        <end position="36"/>
    </location>
</feature>
<dbReference type="GeneID" id="25295691"/>
<proteinExistence type="predicted"/>
<evidence type="ECO:0000313" key="3">
    <source>
        <dbReference type="Proteomes" id="UP000053617"/>
    </source>
</evidence>
<dbReference type="HOGENOM" id="CLU_1611698_0_0_1"/>
<dbReference type="EMBL" id="KN847479">
    <property type="protein sequence ID" value="KIX04067.1"/>
    <property type="molecule type" value="Genomic_DNA"/>
</dbReference>
<dbReference type="SUPFAM" id="SSF49899">
    <property type="entry name" value="Concanavalin A-like lectins/glucanases"/>
    <property type="match status" value="1"/>
</dbReference>
<dbReference type="CDD" id="cd00413">
    <property type="entry name" value="Glyco_hydrolase_16"/>
    <property type="match status" value="1"/>
</dbReference>
<organism evidence="2 3">
    <name type="scientific">Rhinocladiella mackenziei CBS 650.93</name>
    <dbReference type="NCBI Taxonomy" id="1442369"/>
    <lineage>
        <taxon>Eukaryota</taxon>
        <taxon>Fungi</taxon>
        <taxon>Dikarya</taxon>
        <taxon>Ascomycota</taxon>
        <taxon>Pezizomycotina</taxon>
        <taxon>Eurotiomycetes</taxon>
        <taxon>Chaetothyriomycetidae</taxon>
        <taxon>Chaetothyriales</taxon>
        <taxon>Herpotrichiellaceae</taxon>
        <taxon>Rhinocladiella</taxon>
    </lineage>
</organism>
<sequence length="165" mass="18540">MGSETVNISLRAGSRQEKADTFQRTPSTSQTMFKSPTEIFTLTAPEERDPKQQNNSARIAEITTAEQYILYASVRTTAAFSQVPGTCHADIQETGVEYLTDPTSMPKTGPDVPIPIWYSNQAVDPKNLITTQETGPETFDCTKQFHEYAFHRTWDFTAFYIDDSP</sequence>
<dbReference type="Proteomes" id="UP000053617">
    <property type="component" value="Unassembled WGS sequence"/>
</dbReference>
<dbReference type="InterPro" id="IPR013320">
    <property type="entry name" value="ConA-like_dom_sf"/>
</dbReference>
<dbReference type="RefSeq" id="XP_013271203.1">
    <property type="nucleotide sequence ID" value="XM_013415749.1"/>
</dbReference>
<evidence type="ECO:0000313" key="2">
    <source>
        <dbReference type="EMBL" id="KIX04067.1"/>
    </source>
</evidence>
<dbReference type="OrthoDB" id="4388755at2759"/>
<keyword evidence="3" id="KW-1185">Reference proteome</keyword>
<feature type="compositionally biased region" description="Polar residues" evidence="1">
    <location>
        <begin position="22"/>
        <end position="36"/>
    </location>
</feature>
<dbReference type="AlphaFoldDB" id="A0A0D2FPH1"/>
<gene>
    <name evidence="2" type="ORF">Z518_07620</name>
</gene>
<protein>
    <submittedName>
        <fullName evidence="2">Rhinocladiella mackenziei CBS 650.93 unplaced genomic scaffold supercont1.5, whole genome shotgun sequence</fullName>
    </submittedName>
</protein>
<reference evidence="2 3" key="1">
    <citation type="submission" date="2015-01" db="EMBL/GenBank/DDBJ databases">
        <title>The Genome Sequence of Rhinocladiella mackenzie CBS 650.93.</title>
        <authorList>
            <consortium name="The Broad Institute Genomics Platform"/>
            <person name="Cuomo C."/>
            <person name="de Hoog S."/>
            <person name="Gorbushina A."/>
            <person name="Stielow B."/>
            <person name="Teixiera M."/>
            <person name="Abouelleil A."/>
            <person name="Chapman S.B."/>
            <person name="Priest M."/>
            <person name="Young S.K."/>
            <person name="Wortman J."/>
            <person name="Nusbaum C."/>
            <person name="Birren B."/>
        </authorList>
    </citation>
    <scope>NUCLEOTIDE SEQUENCE [LARGE SCALE GENOMIC DNA]</scope>
    <source>
        <strain evidence="2 3">CBS 650.93</strain>
    </source>
</reference>